<evidence type="ECO:0000256" key="1">
    <source>
        <dbReference type="SAM" id="SignalP"/>
    </source>
</evidence>
<keyword evidence="1" id="KW-0732">Signal</keyword>
<reference evidence="3" key="1">
    <citation type="journal article" date="2019" name="Int. J. Syst. Evol. Microbiol.">
        <title>The Global Catalogue of Microorganisms (GCM) 10K type strain sequencing project: providing services to taxonomists for standard genome sequencing and annotation.</title>
        <authorList>
            <consortium name="The Broad Institute Genomics Platform"/>
            <consortium name="The Broad Institute Genome Sequencing Center for Infectious Disease"/>
            <person name="Wu L."/>
            <person name="Ma J."/>
        </authorList>
    </citation>
    <scope>NUCLEOTIDE SEQUENCE [LARGE SCALE GENOMIC DNA]</scope>
    <source>
        <strain evidence="3">JCM 9377</strain>
    </source>
</reference>
<dbReference type="EMBL" id="BAAAUV010000001">
    <property type="protein sequence ID" value="GAA3192205.1"/>
    <property type="molecule type" value="Genomic_DNA"/>
</dbReference>
<sequence length="210" mass="22915">MMRILVGAAAALVLMTGCSAERVPPRDAAEIAEEVIGDPLPTVDPYTFNGPRELAGWPRDRKLEKPADFTRLASGLPRKVRDRLTGVKAGYYAKPGSTRLIDRFFYVSARLRTREKPAEVVREIDGIIDGYGRRTVSTSSVSFDDPAIRGVHIDFGLAAFGNPFEVGGPVPTTYGSLVWTDGRTLHLLTAYPGDVSVLLELAGKIKKQRS</sequence>
<gene>
    <name evidence="2" type="ORF">GCM10010468_00920</name>
</gene>
<organism evidence="2 3">
    <name type="scientific">Actinocorallia longicatena</name>
    <dbReference type="NCBI Taxonomy" id="111803"/>
    <lineage>
        <taxon>Bacteria</taxon>
        <taxon>Bacillati</taxon>
        <taxon>Actinomycetota</taxon>
        <taxon>Actinomycetes</taxon>
        <taxon>Streptosporangiales</taxon>
        <taxon>Thermomonosporaceae</taxon>
        <taxon>Actinocorallia</taxon>
    </lineage>
</organism>
<feature type="signal peptide" evidence="1">
    <location>
        <begin position="1"/>
        <end position="20"/>
    </location>
</feature>
<evidence type="ECO:0008006" key="4">
    <source>
        <dbReference type="Google" id="ProtNLM"/>
    </source>
</evidence>
<name>A0ABP6PVB5_9ACTN</name>
<dbReference type="PROSITE" id="PS51257">
    <property type="entry name" value="PROKAR_LIPOPROTEIN"/>
    <property type="match status" value="1"/>
</dbReference>
<proteinExistence type="predicted"/>
<evidence type="ECO:0000313" key="3">
    <source>
        <dbReference type="Proteomes" id="UP001501237"/>
    </source>
</evidence>
<evidence type="ECO:0000313" key="2">
    <source>
        <dbReference type="EMBL" id="GAA3192205.1"/>
    </source>
</evidence>
<accession>A0ABP6PVB5</accession>
<protein>
    <recommendedName>
        <fullName evidence="4">Lipoprotein</fullName>
    </recommendedName>
</protein>
<feature type="chain" id="PRO_5046887034" description="Lipoprotein" evidence="1">
    <location>
        <begin position="21"/>
        <end position="210"/>
    </location>
</feature>
<dbReference type="Proteomes" id="UP001501237">
    <property type="component" value="Unassembled WGS sequence"/>
</dbReference>
<keyword evidence="3" id="KW-1185">Reference proteome</keyword>
<dbReference type="RefSeq" id="WP_344821085.1">
    <property type="nucleotide sequence ID" value="NZ_BAAAUV010000001.1"/>
</dbReference>
<comment type="caution">
    <text evidence="2">The sequence shown here is derived from an EMBL/GenBank/DDBJ whole genome shotgun (WGS) entry which is preliminary data.</text>
</comment>